<evidence type="ECO:0000259" key="1">
    <source>
        <dbReference type="Pfam" id="PF01636"/>
    </source>
</evidence>
<dbReference type="PANTHER" id="PTHR21310">
    <property type="entry name" value="AMINOGLYCOSIDE PHOSPHOTRANSFERASE-RELATED-RELATED"/>
    <property type="match status" value="1"/>
</dbReference>
<evidence type="ECO:0000313" key="3">
    <source>
        <dbReference type="Proteomes" id="UP000266188"/>
    </source>
</evidence>
<dbReference type="CDD" id="cd05120">
    <property type="entry name" value="APH_ChoK_like"/>
    <property type="match status" value="1"/>
</dbReference>
<accession>A0A3A2ZVG0</accession>
<dbReference type="AlphaFoldDB" id="A0A3A2ZVG0"/>
<proteinExistence type="predicted"/>
<dbReference type="Gene3D" id="3.90.1200.10">
    <property type="match status" value="1"/>
</dbReference>
<gene>
    <name evidence="2" type="ORF">PHISCL_04368</name>
</gene>
<organism evidence="2 3">
    <name type="scientific">Aspergillus sclerotialis</name>
    <dbReference type="NCBI Taxonomy" id="2070753"/>
    <lineage>
        <taxon>Eukaryota</taxon>
        <taxon>Fungi</taxon>
        <taxon>Dikarya</taxon>
        <taxon>Ascomycota</taxon>
        <taxon>Pezizomycotina</taxon>
        <taxon>Eurotiomycetes</taxon>
        <taxon>Eurotiomycetidae</taxon>
        <taxon>Eurotiales</taxon>
        <taxon>Aspergillaceae</taxon>
        <taxon>Aspergillus</taxon>
        <taxon>Aspergillus subgen. Polypaecilum</taxon>
    </lineage>
</organism>
<name>A0A3A2ZVG0_9EURO</name>
<dbReference type="InterPro" id="IPR002575">
    <property type="entry name" value="Aminoglycoside_PTrfase"/>
</dbReference>
<dbReference type="Proteomes" id="UP000266188">
    <property type="component" value="Unassembled WGS sequence"/>
</dbReference>
<dbReference type="OrthoDB" id="4177236at2759"/>
<dbReference type="SUPFAM" id="SSF56112">
    <property type="entry name" value="Protein kinase-like (PK-like)"/>
    <property type="match status" value="1"/>
</dbReference>
<keyword evidence="2" id="KW-0808">Transferase</keyword>
<feature type="domain" description="Aminoglycoside phosphotransferase" evidence="1">
    <location>
        <begin position="86"/>
        <end position="260"/>
    </location>
</feature>
<sequence>MSNNSQPNRVRLPRKGLSDLERKIREKRRERKMNQGLIVSDEEEEDPVVELAEGATVIFWGVSEHHRIELHPGNIAIKKSIGLFLGEANALRVAEMAGLPVPHVYGAGTSEGLNYIQMDFIPGQTLEQTWKDMTAEQKGDIAKQLRDILTAMRSVPPPQLIGSCDGSGIRDTRAYHTYDAPVCPDERAFNEDLISGLNPKTPPAVRDAFALKLCTHHRIVFSHCDLAPRNIIVRDGRVVALIDWADAGWYPEYWEYVKFFQRNLPGDDFWCYASEIFPQLYPHELVDYIALMTWQMP</sequence>
<dbReference type="GO" id="GO:0016740">
    <property type="term" value="F:transferase activity"/>
    <property type="evidence" value="ECO:0007669"/>
    <property type="project" value="UniProtKB-KW"/>
</dbReference>
<dbReference type="Pfam" id="PF01636">
    <property type="entry name" value="APH"/>
    <property type="match status" value="1"/>
</dbReference>
<dbReference type="InterPro" id="IPR051678">
    <property type="entry name" value="AGP_Transferase"/>
</dbReference>
<protein>
    <submittedName>
        <fullName evidence="2">Phosphotransferase enzyme family</fullName>
    </submittedName>
</protein>
<evidence type="ECO:0000313" key="2">
    <source>
        <dbReference type="EMBL" id="RJE23294.1"/>
    </source>
</evidence>
<dbReference type="PANTHER" id="PTHR21310:SF58">
    <property type="entry name" value="AMINOGLYCOSIDE PHOSPHOTRANSFERASE DOMAIN-CONTAINING PROTEIN"/>
    <property type="match status" value="1"/>
</dbReference>
<comment type="caution">
    <text evidence="2">The sequence shown here is derived from an EMBL/GenBank/DDBJ whole genome shotgun (WGS) entry which is preliminary data.</text>
</comment>
<dbReference type="EMBL" id="MVGC01000127">
    <property type="protein sequence ID" value="RJE23294.1"/>
    <property type="molecule type" value="Genomic_DNA"/>
</dbReference>
<reference evidence="3" key="1">
    <citation type="submission" date="2017-02" db="EMBL/GenBank/DDBJ databases">
        <authorList>
            <person name="Tafer H."/>
            <person name="Lopandic K."/>
        </authorList>
    </citation>
    <scope>NUCLEOTIDE SEQUENCE [LARGE SCALE GENOMIC DNA]</scope>
    <source>
        <strain evidence="3">CBS 366.77</strain>
    </source>
</reference>
<dbReference type="InterPro" id="IPR011009">
    <property type="entry name" value="Kinase-like_dom_sf"/>
</dbReference>
<keyword evidence="3" id="KW-1185">Reference proteome</keyword>
<dbReference type="STRING" id="2070753.A0A3A2ZVG0"/>